<proteinExistence type="predicted"/>
<dbReference type="SMART" id="SM00331">
    <property type="entry name" value="PP2C_SIG"/>
    <property type="match status" value="1"/>
</dbReference>
<dbReference type="Proteomes" id="UP001524473">
    <property type="component" value="Unassembled WGS sequence"/>
</dbReference>
<dbReference type="GeneID" id="90533083"/>
<organism evidence="2 3">
    <name type="scientific">Neglectibacter timonensis</name>
    <dbReference type="NCBI Taxonomy" id="1776382"/>
    <lineage>
        <taxon>Bacteria</taxon>
        <taxon>Bacillati</taxon>
        <taxon>Bacillota</taxon>
        <taxon>Clostridia</taxon>
        <taxon>Eubacteriales</taxon>
        <taxon>Oscillospiraceae</taxon>
        <taxon>Neglectibacter</taxon>
    </lineage>
</organism>
<accession>A0ABT1RXP3</accession>
<dbReference type="RefSeq" id="WP_147578590.1">
    <property type="nucleotide sequence ID" value="NZ_CABKVV010000014.1"/>
</dbReference>
<dbReference type="InterPro" id="IPR015655">
    <property type="entry name" value="PP2C"/>
</dbReference>
<evidence type="ECO:0000313" key="2">
    <source>
        <dbReference type="EMBL" id="MCQ4839100.1"/>
    </source>
</evidence>
<dbReference type="Pfam" id="PF13672">
    <property type="entry name" value="PP2C_2"/>
    <property type="match status" value="1"/>
</dbReference>
<feature type="domain" description="PPM-type phosphatase" evidence="1">
    <location>
        <begin position="7"/>
        <end position="249"/>
    </location>
</feature>
<comment type="caution">
    <text evidence="2">The sequence shown here is derived from an EMBL/GenBank/DDBJ whole genome shotgun (WGS) entry which is preliminary data.</text>
</comment>
<sequence length="250" mass="27234">MMVIIMKADCSTDIGPVRASNQDTCECGLFSPNSAWGIVCDGMGGANGGNVASAVAVEKIREIIISEFNENMSKENIRAMMLNAVNRANDAVHQLSLEKEELFGMGTTVVLMIATKGLLHVVHVGDSRAYLRNEEGFCQLTMDHSYVQDLVNLGQITQMEARVHPKRNIITKVLGVHEEVQGDYCQVNFSPGDIAIACSDGLSNYMEDDLIAEYIDRYRSNGSLLARQLIQYAAGNGGADNITVAVIRND</sequence>
<dbReference type="Gene3D" id="3.60.40.10">
    <property type="entry name" value="PPM-type phosphatase domain"/>
    <property type="match status" value="1"/>
</dbReference>
<dbReference type="PANTHER" id="PTHR47992">
    <property type="entry name" value="PROTEIN PHOSPHATASE"/>
    <property type="match status" value="1"/>
</dbReference>
<dbReference type="SUPFAM" id="SSF81606">
    <property type="entry name" value="PP2C-like"/>
    <property type="match status" value="1"/>
</dbReference>
<protein>
    <submittedName>
        <fullName evidence="2">Stp1/IreP family PP2C-type Ser/Thr phosphatase</fullName>
    </submittedName>
</protein>
<dbReference type="NCBIfam" id="NF033484">
    <property type="entry name" value="Stp1_PP2C_phos"/>
    <property type="match status" value="1"/>
</dbReference>
<evidence type="ECO:0000259" key="1">
    <source>
        <dbReference type="PROSITE" id="PS51746"/>
    </source>
</evidence>
<gene>
    <name evidence="2" type="ORF">NE695_04110</name>
</gene>
<reference evidence="2 3" key="1">
    <citation type="submission" date="2022-06" db="EMBL/GenBank/DDBJ databases">
        <title>Isolation of gut microbiota from human fecal samples.</title>
        <authorList>
            <person name="Pamer E.G."/>
            <person name="Barat B."/>
            <person name="Waligurski E."/>
            <person name="Medina S."/>
            <person name="Paddock L."/>
            <person name="Mostad J."/>
        </authorList>
    </citation>
    <scope>NUCLEOTIDE SEQUENCE [LARGE SCALE GENOMIC DNA]</scope>
    <source>
        <strain evidence="2 3">DFI.9.73</strain>
    </source>
</reference>
<dbReference type="PROSITE" id="PS51746">
    <property type="entry name" value="PPM_2"/>
    <property type="match status" value="1"/>
</dbReference>
<keyword evidence="3" id="KW-1185">Reference proteome</keyword>
<dbReference type="InterPro" id="IPR036457">
    <property type="entry name" value="PPM-type-like_dom_sf"/>
</dbReference>
<dbReference type="EMBL" id="JANFZH010000006">
    <property type="protein sequence ID" value="MCQ4839100.1"/>
    <property type="molecule type" value="Genomic_DNA"/>
</dbReference>
<dbReference type="InterPro" id="IPR001932">
    <property type="entry name" value="PPM-type_phosphatase-like_dom"/>
</dbReference>
<dbReference type="SMART" id="SM00332">
    <property type="entry name" value="PP2Cc"/>
    <property type="match status" value="1"/>
</dbReference>
<evidence type="ECO:0000313" key="3">
    <source>
        <dbReference type="Proteomes" id="UP001524473"/>
    </source>
</evidence>
<name>A0ABT1RXP3_9FIRM</name>
<dbReference type="CDD" id="cd00143">
    <property type="entry name" value="PP2Cc"/>
    <property type="match status" value="1"/>
</dbReference>